<keyword evidence="1" id="KW-1133">Transmembrane helix</keyword>
<evidence type="ECO:0008006" key="4">
    <source>
        <dbReference type="Google" id="ProtNLM"/>
    </source>
</evidence>
<evidence type="ECO:0000313" key="3">
    <source>
        <dbReference type="Proteomes" id="UP001501803"/>
    </source>
</evidence>
<organism evidence="2 3">
    <name type="scientific">Leifsonia kafniensis</name>
    <dbReference type="NCBI Taxonomy" id="475957"/>
    <lineage>
        <taxon>Bacteria</taxon>
        <taxon>Bacillati</taxon>
        <taxon>Actinomycetota</taxon>
        <taxon>Actinomycetes</taxon>
        <taxon>Micrococcales</taxon>
        <taxon>Microbacteriaceae</taxon>
        <taxon>Leifsonia</taxon>
    </lineage>
</organism>
<keyword evidence="1" id="KW-0472">Membrane</keyword>
<dbReference type="Proteomes" id="UP001501803">
    <property type="component" value="Unassembled WGS sequence"/>
</dbReference>
<keyword evidence="1" id="KW-0812">Transmembrane</keyword>
<comment type="caution">
    <text evidence="2">The sequence shown here is derived from an EMBL/GenBank/DDBJ whole genome shotgun (WGS) entry which is preliminary data.</text>
</comment>
<sequence>MRHPLTRAVSANVGAAPSALCGGAGRVLLMRSPTSFPRRLRAIGLVLALAIGGSALTQAVAAQPAQAAQAQGAAQAAAHAATQAATLTTTAATPLKSKTTAPDPADFDPGLIISDYDFFNPDSMTEAGIQAFLEGQDCRPKDGSPCLADFSQTTVSQPAEGPGHCTNYVGARNETASRIIAKVAAACTISPRVLLVLLQKEQSLLTRPSASGYLRATGYGCPDTADCDTKYFGFFNQVYNAAWQFRQYTQEPDRTYKIGQVDVGFNPNAECGSSVVKIQNQATANLYNYTPYQPNRSALKSAASEGDGCSAWGNLNFWTFYTAWFGPSVTDPFPAFLGSCLNFAGGQPCLAPRLLPRV</sequence>
<evidence type="ECO:0000313" key="2">
    <source>
        <dbReference type="EMBL" id="GAA3892271.1"/>
    </source>
</evidence>
<proteinExistence type="predicted"/>
<gene>
    <name evidence="2" type="ORF">GCM10022381_37500</name>
</gene>
<feature type="transmembrane region" description="Helical" evidence="1">
    <location>
        <begin position="40"/>
        <end position="61"/>
    </location>
</feature>
<protein>
    <recommendedName>
        <fullName evidence="4">Hemagglutinin</fullName>
    </recommendedName>
</protein>
<keyword evidence="3" id="KW-1185">Reference proteome</keyword>
<reference evidence="3" key="1">
    <citation type="journal article" date="2019" name="Int. J. Syst. Evol. Microbiol.">
        <title>The Global Catalogue of Microorganisms (GCM) 10K type strain sequencing project: providing services to taxonomists for standard genome sequencing and annotation.</title>
        <authorList>
            <consortium name="The Broad Institute Genomics Platform"/>
            <consortium name="The Broad Institute Genome Sequencing Center for Infectious Disease"/>
            <person name="Wu L."/>
            <person name="Ma J."/>
        </authorList>
    </citation>
    <scope>NUCLEOTIDE SEQUENCE [LARGE SCALE GENOMIC DNA]</scope>
    <source>
        <strain evidence="3">JCM 17021</strain>
    </source>
</reference>
<evidence type="ECO:0000256" key="1">
    <source>
        <dbReference type="SAM" id="Phobius"/>
    </source>
</evidence>
<accession>A0ABP7L4I9</accession>
<name>A0ABP7L4I9_9MICO</name>
<dbReference type="EMBL" id="BAABCN010000016">
    <property type="protein sequence ID" value="GAA3892271.1"/>
    <property type="molecule type" value="Genomic_DNA"/>
</dbReference>